<accession>A0A7Y8H2K6</accession>
<sequence length="173" mass="19362">MSQESASDSGTPEQALPEGRLEGRQVFADLVRQAMVCAAREGWTHIILSDPDFADWPLGERVVIDALQAWAGRGRHIQFMARDFSPLRQLHPRLVQWRVTWSHLVQAHACASLVGTELPSAIWSPGWTMERLDVMRCTVVASVDARRRVALKERLDTCWDMGSPSFPATTLGL</sequence>
<dbReference type="Proteomes" id="UP000545507">
    <property type="component" value="Unassembled WGS sequence"/>
</dbReference>
<organism evidence="1 2">
    <name type="scientific">Hydrogenophaga aromaticivorans</name>
    <dbReference type="NCBI Taxonomy" id="2610898"/>
    <lineage>
        <taxon>Bacteria</taxon>
        <taxon>Pseudomonadati</taxon>
        <taxon>Pseudomonadota</taxon>
        <taxon>Betaproteobacteria</taxon>
        <taxon>Burkholderiales</taxon>
        <taxon>Comamonadaceae</taxon>
        <taxon>Hydrogenophaga</taxon>
    </lineage>
</organism>
<protein>
    <submittedName>
        <fullName evidence="1">Uncharacterized protein</fullName>
    </submittedName>
</protein>
<dbReference type="RefSeq" id="WP_177139559.1">
    <property type="nucleotide sequence ID" value="NZ_VYGV01000028.1"/>
</dbReference>
<dbReference type="EMBL" id="VYGV01000028">
    <property type="protein sequence ID" value="NWF48744.1"/>
    <property type="molecule type" value="Genomic_DNA"/>
</dbReference>
<name>A0A7Y8H2K6_9BURK</name>
<dbReference type="AlphaFoldDB" id="A0A7Y8H2K6"/>
<evidence type="ECO:0000313" key="2">
    <source>
        <dbReference type="Proteomes" id="UP000545507"/>
    </source>
</evidence>
<reference evidence="1 2" key="1">
    <citation type="submission" date="2019-09" db="EMBL/GenBank/DDBJ databases">
        <title>Hydrogenophaga aromatica sp. nov., isolated from a para-xylene-degrading enrichment culture.</title>
        <authorList>
            <person name="Tancsics A."/>
            <person name="Banerjee S."/>
        </authorList>
    </citation>
    <scope>NUCLEOTIDE SEQUENCE [LARGE SCALE GENOMIC DNA]</scope>
    <source>
        <strain evidence="1 2">D2P1</strain>
    </source>
</reference>
<gene>
    <name evidence="1" type="ORF">F3K02_26290</name>
</gene>
<comment type="caution">
    <text evidence="1">The sequence shown here is derived from an EMBL/GenBank/DDBJ whole genome shotgun (WGS) entry which is preliminary data.</text>
</comment>
<evidence type="ECO:0000313" key="1">
    <source>
        <dbReference type="EMBL" id="NWF48744.1"/>
    </source>
</evidence>
<proteinExistence type="predicted"/>
<keyword evidence="2" id="KW-1185">Reference proteome</keyword>